<sequence>MIPKPMKSATGKENRVWFCNYLRHWDEHDFMYFAPVDEFYIWTVRRPNYQNDRIWTLSLEDIESDECYQDVCAKPNDIGVFICFTAIKLMWVIKDNGASWDGTYYRHRILTEK</sequence>
<evidence type="ECO:0000313" key="1">
    <source>
        <dbReference type="EMBL" id="CAF4162492.1"/>
    </source>
</evidence>
<organism evidence="1 2">
    <name type="scientific">Rotaria sordida</name>
    <dbReference type="NCBI Taxonomy" id="392033"/>
    <lineage>
        <taxon>Eukaryota</taxon>
        <taxon>Metazoa</taxon>
        <taxon>Spiralia</taxon>
        <taxon>Gnathifera</taxon>
        <taxon>Rotifera</taxon>
        <taxon>Eurotatoria</taxon>
        <taxon>Bdelloidea</taxon>
        <taxon>Philodinida</taxon>
        <taxon>Philodinidae</taxon>
        <taxon>Rotaria</taxon>
    </lineage>
</organism>
<evidence type="ECO:0000313" key="2">
    <source>
        <dbReference type="Proteomes" id="UP000663823"/>
    </source>
</evidence>
<comment type="caution">
    <text evidence="1">The sequence shown here is derived from an EMBL/GenBank/DDBJ whole genome shotgun (WGS) entry which is preliminary data.</text>
</comment>
<dbReference type="EMBL" id="CAJOAX010016218">
    <property type="protein sequence ID" value="CAF4162492.1"/>
    <property type="molecule type" value="Genomic_DNA"/>
</dbReference>
<dbReference type="AlphaFoldDB" id="A0A819YRZ5"/>
<proteinExistence type="predicted"/>
<gene>
    <name evidence="1" type="ORF">OTI717_LOCUS36783</name>
</gene>
<dbReference type="Proteomes" id="UP000663823">
    <property type="component" value="Unassembled WGS sequence"/>
</dbReference>
<accession>A0A819YRZ5</accession>
<feature type="non-terminal residue" evidence="1">
    <location>
        <position position="113"/>
    </location>
</feature>
<protein>
    <submittedName>
        <fullName evidence="1">Uncharacterized protein</fullName>
    </submittedName>
</protein>
<reference evidence="1" key="1">
    <citation type="submission" date="2021-02" db="EMBL/GenBank/DDBJ databases">
        <authorList>
            <person name="Nowell W R."/>
        </authorList>
    </citation>
    <scope>NUCLEOTIDE SEQUENCE</scope>
</reference>
<name>A0A819YRZ5_9BILA</name>